<dbReference type="GO" id="GO:0016791">
    <property type="term" value="F:phosphatase activity"/>
    <property type="evidence" value="ECO:0007669"/>
    <property type="project" value="TreeGrafter"/>
</dbReference>
<organism evidence="2">
    <name type="scientific">freshwater metagenome</name>
    <dbReference type="NCBI Taxonomy" id="449393"/>
    <lineage>
        <taxon>unclassified sequences</taxon>
        <taxon>metagenomes</taxon>
        <taxon>ecological metagenomes</taxon>
    </lineage>
</organism>
<proteinExistence type="predicted"/>
<dbReference type="InterPro" id="IPR029052">
    <property type="entry name" value="Metallo-depent_PP-like"/>
</dbReference>
<gene>
    <name evidence="2" type="ORF">UFOPK4237_00071</name>
</gene>
<reference evidence="2" key="1">
    <citation type="submission" date="2020-05" db="EMBL/GenBank/DDBJ databases">
        <authorList>
            <person name="Chiriac C."/>
            <person name="Salcher M."/>
            <person name="Ghai R."/>
            <person name="Kavagutti S V."/>
        </authorList>
    </citation>
    <scope>NUCLEOTIDE SEQUENCE</scope>
</reference>
<dbReference type="GO" id="GO:0005737">
    <property type="term" value="C:cytoplasm"/>
    <property type="evidence" value="ECO:0007669"/>
    <property type="project" value="TreeGrafter"/>
</dbReference>
<sequence>MNRNSKTAFLADIHANLQALESVLKDLDAKEVEHSASLGDVVGYGGHPNECLNLVRTRCRYSIYGNHEIALLRNEIASSYRLEIRNSLEFHKSKLSAKNLNYIGSLPISIEQPDFTATHGSLHNPTEFEYVFTEQDADRHFAKQKTRIAFCAHTHTPRIWNQQKGRTTFTEAKDIYLNDSGKYLIDVGSVGQPRDGDARACYVIFDPVQQRVEFFRISYDVKEAAEAVLHCGGSPAFASRLFSGR</sequence>
<dbReference type="CDD" id="cd00838">
    <property type="entry name" value="MPP_superfamily"/>
    <property type="match status" value="1"/>
</dbReference>
<feature type="domain" description="Calcineurin-like phosphoesterase" evidence="1">
    <location>
        <begin position="8"/>
        <end position="206"/>
    </location>
</feature>
<dbReference type="SUPFAM" id="SSF56300">
    <property type="entry name" value="Metallo-dependent phosphatases"/>
    <property type="match status" value="1"/>
</dbReference>
<dbReference type="EMBL" id="CAFBPZ010000002">
    <property type="protein sequence ID" value="CAB5033423.1"/>
    <property type="molecule type" value="Genomic_DNA"/>
</dbReference>
<dbReference type="PANTHER" id="PTHR42850">
    <property type="entry name" value="METALLOPHOSPHOESTERASE"/>
    <property type="match status" value="1"/>
</dbReference>
<dbReference type="InterPro" id="IPR011152">
    <property type="entry name" value="Pesterase_MJ0912"/>
</dbReference>
<accession>A0A6J7RX32</accession>
<evidence type="ECO:0000313" key="2">
    <source>
        <dbReference type="EMBL" id="CAB5033423.1"/>
    </source>
</evidence>
<dbReference type="InterPro" id="IPR050126">
    <property type="entry name" value="Ap4A_hydrolase"/>
</dbReference>
<dbReference type="Gene3D" id="3.60.21.10">
    <property type="match status" value="1"/>
</dbReference>
<dbReference type="PIRSF" id="PIRSF000883">
    <property type="entry name" value="Pesterase_MJ0912"/>
    <property type="match status" value="1"/>
</dbReference>
<dbReference type="Pfam" id="PF12850">
    <property type="entry name" value="Metallophos_2"/>
    <property type="match status" value="1"/>
</dbReference>
<protein>
    <submittedName>
        <fullName evidence="2">Unannotated protein</fullName>
    </submittedName>
</protein>
<dbReference type="AlphaFoldDB" id="A0A6J7RX32"/>
<name>A0A6J7RX32_9ZZZZ</name>
<dbReference type="InterPro" id="IPR024654">
    <property type="entry name" value="Calcineurin-like_PHP_lpxH"/>
</dbReference>
<dbReference type="PANTHER" id="PTHR42850:SF2">
    <property type="entry name" value="BLL5683 PROTEIN"/>
    <property type="match status" value="1"/>
</dbReference>
<evidence type="ECO:0000259" key="1">
    <source>
        <dbReference type="Pfam" id="PF12850"/>
    </source>
</evidence>